<keyword evidence="1" id="KW-0732">Signal</keyword>
<proteinExistence type="predicted"/>
<comment type="caution">
    <text evidence="3">The sequence shown here is derived from an EMBL/GenBank/DDBJ whole genome shotgun (WGS) entry which is preliminary data.</text>
</comment>
<sequence>MRILKRLLILALLFGFSSSANAALSSFTTVFDQTGYYGYDVAGEGLRTRGAGGAAGPSNSSGTLSLGLGGSPVFGVAYWHGFDETGSANVNFNSNPITGTQLTEAPGGDYSIGYWANVTPYLNSGINNYTIANVSFDYANNGFGVIGVYNDPLQTQYGRMIIANGNDFAWHGWTGNNGPTTDVLGININPVNYDRQLELSFIVAGGEDGARFGDRRSYIWYYTGDDGTTPVNLVDEAFGIQHPDKNPIFARDGYDWDTYMMTVNLPAGANVLALQIESDDDYPHGESFAWLSSSIFIPTPVPEPASILLFGIGIAGLALKRKKSA</sequence>
<evidence type="ECO:0000313" key="4">
    <source>
        <dbReference type="Proteomes" id="UP000229641"/>
    </source>
</evidence>
<dbReference type="InterPro" id="IPR013424">
    <property type="entry name" value="Ice-binding_C"/>
</dbReference>
<evidence type="ECO:0000259" key="2">
    <source>
        <dbReference type="Pfam" id="PF07589"/>
    </source>
</evidence>
<accession>A0A2H0LYK1</accession>
<protein>
    <recommendedName>
        <fullName evidence="2">Ice-binding protein C-terminal domain-containing protein</fullName>
    </recommendedName>
</protein>
<name>A0A2H0LYK1_9BACT</name>
<feature type="chain" id="PRO_5013729004" description="Ice-binding protein C-terminal domain-containing protein" evidence="1">
    <location>
        <begin position="23"/>
        <end position="325"/>
    </location>
</feature>
<dbReference type="Proteomes" id="UP000229641">
    <property type="component" value="Unassembled WGS sequence"/>
</dbReference>
<gene>
    <name evidence="3" type="ORF">COV72_02850</name>
</gene>
<evidence type="ECO:0000256" key="1">
    <source>
        <dbReference type="SAM" id="SignalP"/>
    </source>
</evidence>
<organism evidence="3 4">
    <name type="scientific">Candidatus Ghiorseimicrobium undicola</name>
    <dbReference type="NCBI Taxonomy" id="1974746"/>
    <lineage>
        <taxon>Bacteria</taxon>
        <taxon>Pseudomonadati</taxon>
        <taxon>Candidatus Omnitrophota</taxon>
        <taxon>Candidatus Ghiorseimicrobium</taxon>
    </lineage>
</organism>
<feature type="signal peptide" evidence="1">
    <location>
        <begin position="1"/>
        <end position="22"/>
    </location>
</feature>
<dbReference type="EMBL" id="PCWA01000037">
    <property type="protein sequence ID" value="PIQ89461.1"/>
    <property type="molecule type" value="Genomic_DNA"/>
</dbReference>
<feature type="domain" description="Ice-binding protein C-terminal" evidence="2">
    <location>
        <begin position="300"/>
        <end position="322"/>
    </location>
</feature>
<reference evidence="3 4" key="1">
    <citation type="submission" date="2017-09" db="EMBL/GenBank/DDBJ databases">
        <title>Depth-based differentiation of microbial function through sediment-hosted aquifers and enrichment of novel symbionts in the deep terrestrial subsurface.</title>
        <authorList>
            <person name="Probst A.J."/>
            <person name="Ladd B."/>
            <person name="Jarett J.K."/>
            <person name="Geller-Mcgrath D.E."/>
            <person name="Sieber C.M."/>
            <person name="Emerson J.B."/>
            <person name="Anantharaman K."/>
            <person name="Thomas B.C."/>
            <person name="Malmstrom R."/>
            <person name="Stieglmeier M."/>
            <person name="Klingl A."/>
            <person name="Woyke T."/>
            <person name="Ryan C.M."/>
            <person name="Banfield J.F."/>
        </authorList>
    </citation>
    <scope>NUCLEOTIDE SEQUENCE [LARGE SCALE GENOMIC DNA]</scope>
    <source>
        <strain evidence="3">CG11_big_fil_rev_8_21_14_0_20_42_13</strain>
    </source>
</reference>
<evidence type="ECO:0000313" key="3">
    <source>
        <dbReference type="EMBL" id="PIQ89461.1"/>
    </source>
</evidence>
<dbReference type="NCBIfam" id="TIGR02595">
    <property type="entry name" value="PEP_CTERM"/>
    <property type="match status" value="1"/>
</dbReference>
<dbReference type="AlphaFoldDB" id="A0A2H0LYK1"/>
<dbReference type="Pfam" id="PF07589">
    <property type="entry name" value="PEP-CTERM"/>
    <property type="match status" value="1"/>
</dbReference>